<dbReference type="OrthoDB" id="9801333at2"/>
<keyword evidence="7" id="KW-1185">Reference proteome</keyword>
<dbReference type="PANTHER" id="PTHR43168:SF5">
    <property type="entry name" value="LARGE RIBOSOMAL SUBUNIT PROTEIN BL33B"/>
    <property type="match status" value="1"/>
</dbReference>
<evidence type="ECO:0000256" key="2">
    <source>
        <dbReference type="ARBA" id="ARBA00022980"/>
    </source>
</evidence>
<dbReference type="NCBIfam" id="TIGR01023">
    <property type="entry name" value="rpmG_bact"/>
    <property type="match status" value="1"/>
</dbReference>
<evidence type="ECO:0000313" key="7">
    <source>
        <dbReference type="Proteomes" id="UP000199544"/>
    </source>
</evidence>
<organism evidence="6 7">
    <name type="scientific">Fictibacillus solisalsi</name>
    <dbReference type="NCBI Taxonomy" id="459525"/>
    <lineage>
        <taxon>Bacteria</taxon>
        <taxon>Bacillati</taxon>
        <taxon>Bacillota</taxon>
        <taxon>Bacilli</taxon>
        <taxon>Bacillales</taxon>
        <taxon>Fictibacillaceae</taxon>
        <taxon>Fictibacillus</taxon>
    </lineage>
</organism>
<dbReference type="NCBIfam" id="NF001860">
    <property type="entry name" value="PRK00595.1"/>
    <property type="match status" value="1"/>
</dbReference>
<dbReference type="Proteomes" id="UP000199544">
    <property type="component" value="Unassembled WGS sequence"/>
</dbReference>
<dbReference type="GO" id="GO:0005737">
    <property type="term" value="C:cytoplasm"/>
    <property type="evidence" value="ECO:0007669"/>
    <property type="project" value="UniProtKB-ARBA"/>
</dbReference>
<dbReference type="GO" id="GO:0003735">
    <property type="term" value="F:structural constituent of ribosome"/>
    <property type="evidence" value="ECO:0007669"/>
    <property type="project" value="InterPro"/>
</dbReference>
<keyword evidence="2 5" id="KW-0689">Ribosomal protein</keyword>
<dbReference type="Gene3D" id="2.20.28.120">
    <property type="entry name" value="Ribosomal protein L33"/>
    <property type="match status" value="1"/>
</dbReference>
<protein>
    <recommendedName>
        <fullName evidence="4 5">Large ribosomal subunit protein bL33</fullName>
    </recommendedName>
</protein>
<proteinExistence type="inferred from homology"/>
<dbReference type="HAMAP" id="MF_00294">
    <property type="entry name" value="Ribosomal_bL33"/>
    <property type="match status" value="1"/>
</dbReference>
<evidence type="ECO:0000256" key="5">
    <source>
        <dbReference type="HAMAP-Rule" id="MF_00294"/>
    </source>
</evidence>
<accession>A0A1H0CP53</accession>
<dbReference type="EMBL" id="FNHW01000009">
    <property type="protein sequence ID" value="SDN59605.1"/>
    <property type="molecule type" value="Genomic_DNA"/>
</dbReference>
<dbReference type="GO" id="GO:0006412">
    <property type="term" value="P:translation"/>
    <property type="evidence" value="ECO:0007669"/>
    <property type="project" value="UniProtKB-UniRule"/>
</dbReference>
<dbReference type="AlphaFoldDB" id="A0A1H0CP53"/>
<gene>
    <name evidence="5" type="primary">rpmG</name>
    <name evidence="6" type="ORF">SAMN04488137_5021</name>
</gene>
<evidence type="ECO:0000256" key="4">
    <source>
        <dbReference type="ARBA" id="ARBA00035176"/>
    </source>
</evidence>
<dbReference type="PANTHER" id="PTHR43168">
    <property type="entry name" value="50S RIBOSOMAL PROTEIN L33, CHLOROPLASTIC"/>
    <property type="match status" value="1"/>
</dbReference>
<keyword evidence="3 5" id="KW-0687">Ribonucleoprotein</keyword>
<dbReference type="InterPro" id="IPR001705">
    <property type="entry name" value="Ribosomal_bL33"/>
</dbReference>
<dbReference type="PROSITE" id="PS00582">
    <property type="entry name" value="RIBOSOMAL_L33"/>
    <property type="match status" value="1"/>
</dbReference>
<comment type="similarity">
    <text evidence="1 5">Belongs to the bacterial ribosomal protein bL33 family.</text>
</comment>
<dbReference type="GO" id="GO:1990904">
    <property type="term" value="C:ribonucleoprotein complex"/>
    <property type="evidence" value="ECO:0007669"/>
    <property type="project" value="UniProtKB-KW"/>
</dbReference>
<reference evidence="7" key="1">
    <citation type="submission" date="2016-10" db="EMBL/GenBank/DDBJ databases">
        <authorList>
            <person name="Varghese N."/>
            <person name="Submissions S."/>
        </authorList>
    </citation>
    <scope>NUCLEOTIDE SEQUENCE [LARGE SCALE GENOMIC DNA]</scope>
    <source>
        <strain evidence="7">CGMCC 1.6854</strain>
    </source>
</reference>
<evidence type="ECO:0000313" key="6">
    <source>
        <dbReference type="EMBL" id="SDN59605.1"/>
    </source>
</evidence>
<dbReference type="InterPro" id="IPR038584">
    <property type="entry name" value="Ribosomal_bL33_sf"/>
</dbReference>
<dbReference type="RefSeq" id="WP_090239691.1">
    <property type="nucleotide sequence ID" value="NZ_FNHW01000009.1"/>
</dbReference>
<dbReference type="InterPro" id="IPR018264">
    <property type="entry name" value="Ribosomal_bL33_CS"/>
</dbReference>
<sequence length="49" mass="5624">MRKKVILACGQCSSRNYTTMKNQAANPERIEVKKFCSHCNAHTTHKETK</sequence>
<dbReference type="Pfam" id="PF00471">
    <property type="entry name" value="Ribosomal_L33"/>
    <property type="match status" value="1"/>
</dbReference>
<dbReference type="SUPFAM" id="SSF57829">
    <property type="entry name" value="Zn-binding ribosomal proteins"/>
    <property type="match status" value="1"/>
</dbReference>
<dbReference type="STRING" id="459525.SAMN04488137_5021"/>
<dbReference type="GO" id="GO:0005840">
    <property type="term" value="C:ribosome"/>
    <property type="evidence" value="ECO:0007669"/>
    <property type="project" value="UniProtKB-KW"/>
</dbReference>
<evidence type="ECO:0000256" key="3">
    <source>
        <dbReference type="ARBA" id="ARBA00023274"/>
    </source>
</evidence>
<name>A0A1H0CP53_9BACL</name>
<dbReference type="InterPro" id="IPR011332">
    <property type="entry name" value="Ribosomal_zn-bd"/>
</dbReference>
<dbReference type="NCBIfam" id="NF001764">
    <property type="entry name" value="PRK00504.1"/>
    <property type="match status" value="1"/>
</dbReference>
<evidence type="ECO:0000256" key="1">
    <source>
        <dbReference type="ARBA" id="ARBA00007596"/>
    </source>
</evidence>